<evidence type="ECO:0000259" key="4">
    <source>
        <dbReference type="PROSITE" id="PS50835"/>
    </source>
</evidence>
<feature type="repeat" description="Cell wall-binding" evidence="2">
    <location>
        <begin position="309"/>
        <end position="329"/>
    </location>
</feature>
<dbReference type="InterPro" id="IPR018337">
    <property type="entry name" value="Cell_wall/Cho-bd_repeat"/>
</dbReference>
<accession>A0A9D1A4X6</accession>
<feature type="repeat" description="Cell wall-binding" evidence="2">
    <location>
        <begin position="249"/>
        <end position="268"/>
    </location>
</feature>
<organism evidence="5 6">
    <name type="scientific">Candidatus Copromonas faecavium</name>
    <name type="common">nom. illeg.</name>
    <dbReference type="NCBI Taxonomy" id="2840740"/>
    <lineage>
        <taxon>Bacteria</taxon>
        <taxon>Bacillati</taxon>
        <taxon>Bacillota</taxon>
        <taxon>Clostridia</taxon>
        <taxon>Lachnospirales</taxon>
        <taxon>Lachnospiraceae</taxon>
        <taxon>Candidatus Copromonas (nom. illeg.)</taxon>
    </lineage>
</organism>
<keyword evidence="1" id="KW-0677">Repeat</keyword>
<sequence>MKPGVCRKLLAGVAAAFSMMALYAVPALAADISSISLTFTDRYETGVIMEPDISCGTSGVSIDSITWSRDVENWRPGTAVTATLILSSDGEFASSYGSRTCRVSGAELSSAKKDGDNLRVRVSYEPVVQLAAPESAGWSNAEQTVARWKSVEYATGYEVYLYRDTEYLRTIDVAGTVTVDLSEYMTEDGKYDYRVRAVGKDRSDAKYRLASEFTESTDRIMEDMGDSDGYWRNYAAGKQYELADGSRVTGQWYKVEGKWYYFNDEGYAQTGWQQIDGAWYYLDSDGAMLTGWQQIGGIWYFFRENGSMATGWVEDKPGEWYYMNSDGSMAVNTVVDGYTLGADGMME</sequence>
<comment type="caution">
    <text evidence="5">The sequence shown here is derived from an EMBL/GenBank/DDBJ whole genome shotgun (WGS) entry which is preliminary data.</text>
</comment>
<evidence type="ECO:0000256" key="1">
    <source>
        <dbReference type="ARBA" id="ARBA00022737"/>
    </source>
</evidence>
<dbReference type="Proteomes" id="UP000824250">
    <property type="component" value="Unassembled WGS sequence"/>
</dbReference>
<reference evidence="5" key="1">
    <citation type="submission" date="2020-10" db="EMBL/GenBank/DDBJ databases">
        <authorList>
            <person name="Gilroy R."/>
        </authorList>
    </citation>
    <scope>NUCLEOTIDE SEQUENCE</scope>
    <source>
        <strain evidence="5">CHK180-2868</strain>
    </source>
</reference>
<dbReference type="Gene3D" id="2.10.270.10">
    <property type="entry name" value="Cholin Binding"/>
    <property type="match status" value="1"/>
</dbReference>
<evidence type="ECO:0000313" key="5">
    <source>
        <dbReference type="EMBL" id="HIR05838.1"/>
    </source>
</evidence>
<gene>
    <name evidence="5" type="ORF">IAB28_07725</name>
</gene>
<name>A0A9D1A4X6_9FIRM</name>
<dbReference type="AlphaFoldDB" id="A0A9D1A4X6"/>
<dbReference type="InterPro" id="IPR007110">
    <property type="entry name" value="Ig-like_dom"/>
</dbReference>
<feature type="chain" id="PRO_5038679934" evidence="3">
    <location>
        <begin position="30"/>
        <end position="347"/>
    </location>
</feature>
<dbReference type="PROSITE" id="PS51170">
    <property type="entry name" value="CW"/>
    <property type="match status" value="4"/>
</dbReference>
<feature type="repeat" description="Cell wall-binding" evidence="2">
    <location>
        <begin position="289"/>
        <end position="308"/>
    </location>
</feature>
<evidence type="ECO:0000256" key="3">
    <source>
        <dbReference type="SAM" id="SignalP"/>
    </source>
</evidence>
<evidence type="ECO:0000313" key="6">
    <source>
        <dbReference type="Proteomes" id="UP000824250"/>
    </source>
</evidence>
<feature type="signal peptide" evidence="3">
    <location>
        <begin position="1"/>
        <end position="29"/>
    </location>
</feature>
<dbReference type="PROSITE" id="PS50835">
    <property type="entry name" value="IG_LIKE"/>
    <property type="match status" value="1"/>
</dbReference>
<feature type="repeat" description="Cell wall-binding" evidence="2">
    <location>
        <begin position="269"/>
        <end position="288"/>
    </location>
</feature>
<dbReference type="Pfam" id="PF19127">
    <property type="entry name" value="Choline_bind_3"/>
    <property type="match status" value="1"/>
</dbReference>
<reference evidence="5" key="2">
    <citation type="journal article" date="2021" name="PeerJ">
        <title>Extensive microbial diversity within the chicken gut microbiome revealed by metagenomics and culture.</title>
        <authorList>
            <person name="Gilroy R."/>
            <person name="Ravi A."/>
            <person name="Getino M."/>
            <person name="Pursley I."/>
            <person name="Horton D.L."/>
            <person name="Alikhan N.F."/>
            <person name="Baker D."/>
            <person name="Gharbi K."/>
            <person name="Hall N."/>
            <person name="Watson M."/>
            <person name="Adriaenssens E.M."/>
            <person name="Foster-Nyarko E."/>
            <person name="Jarju S."/>
            <person name="Secka A."/>
            <person name="Antonio M."/>
            <person name="Oren A."/>
            <person name="Chaudhuri R.R."/>
            <person name="La Ragione R."/>
            <person name="Hildebrand F."/>
            <person name="Pallen M.J."/>
        </authorList>
    </citation>
    <scope>NUCLEOTIDE SEQUENCE</scope>
    <source>
        <strain evidence="5">CHK180-2868</strain>
    </source>
</reference>
<evidence type="ECO:0000256" key="2">
    <source>
        <dbReference type="PROSITE-ProRule" id="PRU00591"/>
    </source>
</evidence>
<protein>
    <submittedName>
        <fullName evidence="5">N-acetylmuramoyl-L-alanine amidase family protein</fullName>
    </submittedName>
</protein>
<proteinExistence type="predicted"/>
<dbReference type="Pfam" id="PF01473">
    <property type="entry name" value="Choline_bind_1"/>
    <property type="match status" value="2"/>
</dbReference>
<dbReference type="EMBL" id="DVGC01000042">
    <property type="protein sequence ID" value="HIR05838.1"/>
    <property type="molecule type" value="Genomic_DNA"/>
</dbReference>
<keyword evidence="3" id="KW-0732">Signal</keyword>
<dbReference type="SUPFAM" id="SSF69360">
    <property type="entry name" value="Cell wall binding repeat"/>
    <property type="match status" value="1"/>
</dbReference>
<feature type="domain" description="Ig-like" evidence="4">
    <location>
        <begin position="26"/>
        <end position="123"/>
    </location>
</feature>